<evidence type="ECO:0000259" key="9">
    <source>
        <dbReference type="PROSITE" id="PS51855"/>
    </source>
</evidence>
<keyword evidence="6 8" id="KW-0378">Hydrolase</keyword>
<evidence type="ECO:0000256" key="1">
    <source>
        <dbReference type="ARBA" id="ARBA00004844"/>
    </source>
</evidence>
<dbReference type="SMART" id="SM00851">
    <property type="entry name" value="MGS"/>
    <property type="match status" value="1"/>
</dbReference>
<keyword evidence="4 8" id="KW-0808">Transferase</keyword>
<protein>
    <recommendedName>
        <fullName evidence="8">Bifunctional purine biosynthesis protein PurH</fullName>
    </recommendedName>
    <domain>
        <recommendedName>
            <fullName evidence="8">Phosphoribosylaminoimidazolecarboxamide formyltransferase</fullName>
            <ecNumber evidence="8">2.1.2.3</ecNumber>
        </recommendedName>
        <alternativeName>
            <fullName evidence="8">AICAR transformylase</fullName>
        </alternativeName>
    </domain>
    <domain>
        <recommendedName>
            <fullName evidence="8">IMP cyclohydrolase</fullName>
            <ecNumber evidence="8">3.5.4.10</ecNumber>
        </recommendedName>
        <alternativeName>
            <fullName evidence="8">ATIC</fullName>
        </alternativeName>
        <alternativeName>
            <fullName evidence="8">IMP synthase</fullName>
        </alternativeName>
        <alternativeName>
            <fullName evidence="8">Inosinicase</fullName>
        </alternativeName>
    </domain>
</protein>
<dbReference type="InterPro" id="IPR011607">
    <property type="entry name" value="MGS-like_dom"/>
</dbReference>
<keyword evidence="11" id="KW-1185">Reference proteome</keyword>
<comment type="similarity">
    <text evidence="3 8">Belongs to the PurH family.</text>
</comment>
<evidence type="ECO:0000256" key="6">
    <source>
        <dbReference type="ARBA" id="ARBA00022801"/>
    </source>
</evidence>
<dbReference type="CDD" id="cd01421">
    <property type="entry name" value="IMPCH"/>
    <property type="match status" value="1"/>
</dbReference>
<dbReference type="HAMAP" id="MF_00139">
    <property type="entry name" value="PurH"/>
    <property type="match status" value="1"/>
</dbReference>
<organism evidence="10 11">
    <name type="scientific">Phaeospirillum tilakii</name>
    <dbReference type="NCBI Taxonomy" id="741673"/>
    <lineage>
        <taxon>Bacteria</taxon>
        <taxon>Pseudomonadati</taxon>
        <taxon>Pseudomonadota</taxon>
        <taxon>Alphaproteobacteria</taxon>
        <taxon>Rhodospirillales</taxon>
        <taxon>Rhodospirillaceae</taxon>
        <taxon>Phaeospirillum</taxon>
    </lineage>
</organism>
<dbReference type="InterPro" id="IPR002695">
    <property type="entry name" value="PurH-like"/>
</dbReference>
<dbReference type="Gene3D" id="3.40.50.1380">
    <property type="entry name" value="Methylglyoxal synthase-like domain"/>
    <property type="match status" value="1"/>
</dbReference>
<dbReference type="GO" id="GO:0003937">
    <property type="term" value="F:IMP cyclohydrolase activity"/>
    <property type="evidence" value="ECO:0007669"/>
    <property type="project" value="UniProtKB-EC"/>
</dbReference>
<dbReference type="SUPFAM" id="SSF53927">
    <property type="entry name" value="Cytidine deaminase-like"/>
    <property type="match status" value="1"/>
</dbReference>
<dbReference type="PANTHER" id="PTHR11692">
    <property type="entry name" value="BIFUNCTIONAL PURINE BIOSYNTHESIS PROTEIN PURH"/>
    <property type="match status" value="1"/>
</dbReference>
<evidence type="ECO:0000256" key="7">
    <source>
        <dbReference type="ARBA" id="ARBA00023268"/>
    </source>
</evidence>
<comment type="pathway">
    <text evidence="2 8">Purine metabolism; IMP biosynthesis via de novo pathway; 5-formamido-1-(5-phospho-D-ribosyl)imidazole-4-carboxamide from 5-amino-1-(5-phospho-D-ribosyl)imidazole-4-carboxamide (10-formyl THF route): step 1/1.</text>
</comment>
<dbReference type="Gene3D" id="3.40.140.20">
    <property type="match status" value="2"/>
</dbReference>
<comment type="caution">
    <text evidence="10">The sequence shown here is derived from an EMBL/GenBank/DDBJ whole genome shotgun (WGS) entry which is preliminary data.</text>
</comment>
<comment type="domain">
    <text evidence="8">The IMP cyclohydrolase activity resides in the N-terminal region.</text>
</comment>
<dbReference type="NCBIfam" id="NF002049">
    <property type="entry name" value="PRK00881.1"/>
    <property type="match status" value="1"/>
</dbReference>
<dbReference type="InterPro" id="IPR036914">
    <property type="entry name" value="MGS-like_dom_sf"/>
</dbReference>
<dbReference type="InterPro" id="IPR024051">
    <property type="entry name" value="AICAR_Tfase_dup_dom_sf"/>
</dbReference>
<dbReference type="NCBIfam" id="TIGR00355">
    <property type="entry name" value="purH"/>
    <property type="match status" value="1"/>
</dbReference>
<dbReference type="Pfam" id="PF02142">
    <property type="entry name" value="MGS"/>
    <property type="match status" value="1"/>
</dbReference>
<gene>
    <name evidence="8 10" type="primary">purH</name>
    <name evidence="10" type="ORF">ACFSNB_10980</name>
</gene>
<comment type="catalytic activity">
    <reaction evidence="8">
        <text>(6R)-10-formyltetrahydrofolate + 5-amino-1-(5-phospho-beta-D-ribosyl)imidazole-4-carboxamide = 5-formamido-1-(5-phospho-D-ribosyl)imidazole-4-carboxamide + (6S)-5,6,7,8-tetrahydrofolate</text>
        <dbReference type="Rhea" id="RHEA:22192"/>
        <dbReference type="ChEBI" id="CHEBI:57453"/>
        <dbReference type="ChEBI" id="CHEBI:58467"/>
        <dbReference type="ChEBI" id="CHEBI:58475"/>
        <dbReference type="ChEBI" id="CHEBI:195366"/>
        <dbReference type="EC" id="2.1.2.3"/>
    </reaction>
</comment>
<evidence type="ECO:0000256" key="3">
    <source>
        <dbReference type="ARBA" id="ARBA00007667"/>
    </source>
</evidence>
<accession>A0ABW5CE84</accession>
<name>A0ABW5CE84_9PROT</name>
<comment type="catalytic activity">
    <reaction evidence="8">
        <text>IMP + H2O = 5-formamido-1-(5-phospho-D-ribosyl)imidazole-4-carboxamide</text>
        <dbReference type="Rhea" id="RHEA:18445"/>
        <dbReference type="ChEBI" id="CHEBI:15377"/>
        <dbReference type="ChEBI" id="CHEBI:58053"/>
        <dbReference type="ChEBI" id="CHEBI:58467"/>
        <dbReference type="EC" id="3.5.4.10"/>
    </reaction>
</comment>
<comment type="pathway">
    <text evidence="1 8">Purine metabolism; IMP biosynthesis via de novo pathway; IMP from 5-formamido-1-(5-phospho-D-ribosyl)imidazole-4-carboxamide: step 1/1.</text>
</comment>
<dbReference type="RefSeq" id="WP_377316437.1">
    <property type="nucleotide sequence ID" value="NZ_JBHUIY010000020.1"/>
</dbReference>
<dbReference type="EC" id="3.5.4.10" evidence="8"/>
<evidence type="ECO:0000313" key="10">
    <source>
        <dbReference type="EMBL" id="MFD2234328.1"/>
    </source>
</evidence>
<dbReference type="Proteomes" id="UP001597296">
    <property type="component" value="Unassembled WGS sequence"/>
</dbReference>
<keyword evidence="7 8" id="KW-0511">Multifunctional enzyme</keyword>
<sequence>MSASLPIRRALFSVSDKTGLVEFARYLAGRGVEILSTGGTAKALREAGIAVVEVADHTGFPEMLDGRVKTLHPKIHGGLLGIRGNAEHEAAMAEHGIAPIDLLVVNLYPFEQTVARGADYDTCIENIDIGGPALIRGASKNHAAVTVVVDVEDYAVVQAEMEANNGATTFELRRRLAGIAYARTGAYDSAIWRFFSQQTGEPFPRRVVLAADLHQSLRYGENPHQKAAFYVAPQNRRPGVSSARQIQGKELSFNNINDTNAAYELVAEFERPAVAIIKHANPCGVAVGDDIATAYRAALANDPVSAFGGIVAVNRRLDAATAAEITQLFTEVVIAPEADDDAIAAFAAKKNLRLLLTGGLPDPAAQAMSFRTVAGGLLIQTRDNGVTTEADLKVVTKRAPTAQELADLLFAFRVCKHVKSNAVVYAKNGATVGIGAGQMSRVDSSRIAAWKSREAAEAAGHSEPGTVGSVVASDAFFPFADGLLAAAAAGATAVIQPGGSVRDAEVIAAADEAGLAMVFTGIRHFRH</sequence>
<evidence type="ECO:0000256" key="8">
    <source>
        <dbReference type="HAMAP-Rule" id="MF_00139"/>
    </source>
</evidence>
<dbReference type="PIRSF" id="PIRSF000414">
    <property type="entry name" value="AICARFT_IMPCHas"/>
    <property type="match status" value="1"/>
</dbReference>
<dbReference type="Pfam" id="PF01808">
    <property type="entry name" value="AICARFT_IMPCHas"/>
    <property type="match status" value="1"/>
</dbReference>
<evidence type="ECO:0000256" key="4">
    <source>
        <dbReference type="ARBA" id="ARBA00022679"/>
    </source>
</evidence>
<feature type="domain" description="MGS-like" evidence="9">
    <location>
        <begin position="1"/>
        <end position="149"/>
    </location>
</feature>
<dbReference type="SMART" id="SM00798">
    <property type="entry name" value="AICARFT_IMPCHas"/>
    <property type="match status" value="1"/>
</dbReference>
<evidence type="ECO:0000313" key="11">
    <source>
        <dbReference type="Proteomes" id="UP001597296"/>
    </source>
</evidence>
<dbReference type="EMBL" id="JBHUIY010000020">
    <property type="protein sequence ID" value="MFD2234328.1"/>
    <property type="molecule type" value="Genomic_DNA"/>
</dbReference>
<dbReference type="PROSITE" id="PS51855">
    <property type="entry name" value="MGS"/>
    <property type="match status" value="1"/>
</dbReference>
<evidence type="ECO:0000256" key="2">
    <source>
        <dbReference type="ARBA" id="ARBA00004954"/>
    </source>
</evidence>
<reference evidence="11" key="1">
    <citation type="journal article" date="2019" name="Int. J. Syst. Evol. Microbiol.">
        <title>The Global Catalogue of Microorganisms (GCM) 10K type strain sequencing project: providing services to taxonomists for standard genome sequencing and annotation.</title>
        <authorList>
            <consortium name="The Broad Institute Genomics Platform"/>
            <consortium name="The Broad Institute Genome Sequencing Center for Infectious Disease"/>
            <person name="Wu L."/>
            <person name="Ma J."/>
        </authorList>
    </citation>
    <scope>NUCLEOTIDE SEQUENCE [LARGE SCALE GENOMIC DNA]</scope>
    <source>
        <strain evidence="11">KCTC 15012</strain>
    </source>
</reference>
<dbReference type="InterPro" id="IPR016193">
    <property type="entry name" value="Cytidine_deaminase-like"/>
</dbReference>
<dbReference type="EC" id="2.1.2.3" evidence="8"/>
<dbReference type="PANTHER" id="PTHR11692:SF0">
    <property type="entry name" value="BIFUNCTIONAL PURINE BIOSYNTHESIS PROTEIN ATIC"/>
    <property type="match status" value="1"/>
</dbReference>
<evidence type="ECO:0000256" key="5">
    <source>
        <dbReference type="ARBA" id="ARBA00022755"/>
    </source>
</evidence>
<dbReference type="GO" id="GO:0004643">
    <property type="term" value="F:phosphoribosylaminoimidazolecarboxamide formyltransferase activity"/>
    <property type="evidence" value="ECO:0007669"/>
    <property type="project" value="UniProtKB-EC"/>
</dbReference>
<dbReference type="SUPFAM" id="SSF52335">
    <property type="entry name" value="Methylglyoxal synthase-like"/>
    <property type="match status" value="1"/>
</dbReference>
<proteinExistence type="inferred from homology"/>
<keyword evidence="5 8" id="KW-0658">Purine biosynthesis</keyword>